<evidence type="ECO:0000313" key="4">
    <source>
        <dbReference type="EMBL" id="GMM54435.1"/>
    </source>
</evidence>
<protein>
    <submittedName>
        <fullName evidence="4">Csi2 protein</fullName>
    </submittedName>
</protein>
<organism evidence="4 5">
    <name type="scientific">Maudiozyma humilis</name>
    <name type="common">Sour dough yeast</name>
    <name type="synonym">Kazachstania humilis</name>
    <dbReference type="NCBI Taxonomy" id="51915"/>
    <lineage>
        <taxon>Eukaryota</taxon>
        <taxon>Fungi</taxon>
        <taxon>Dikarya</taxon>
        <taxon>Ascomycota</taxon>
        <taxon>Saccharomycotina</taxon>
        <taxon>Saccharomycetes</taxon>
        <taxon>Saccharomycetales</taxon>
        <taxon>Saccharomycetaceae</taxon>
        <taxon>Maudiozyma</taxon>
    </lineage>
</organism>
<feature type="signal peptide" evidence="3">
    <location>
        <begin position="1"/>
        <end position="24"/>
    </location>
</feature>
<evidence type="ECO:0000256" key="3">
    <source>
        <dbReference type="SAM" id="SignalP"/>
    </source>
</evidence>
<keyword evidence="3" id="KW-0732">Signal</keyword>
<evidence type="ECO:0000256" key="1">
    <source>
        <dbReference type="SAM" id="MobiDB-lite"/>
    </source>
</evidence>
<dbReference type="InterPro" id="IPR051009">
    <property type="entry name" value="PRM"/>
</dbReference>
<comment type="caution">
    <text evidence="4">The sequence shown here is derived from an EMBL/GenBank/DDBJ whole genome shotgun (WGS) entry which is preliminary data.</text>
</comment>
<proteinExistence type="predicted"/>
<reference evidence="4 5" key="1">
    <citation type="journal article" date="2023" name="Elife">
        <title>Identification of key yeast species and microbe-microbe interactions impacting larval growth of Drosophila in the wild.</title>
        <authorList>
            <person name="Mure A."/>
            <person name="Sugiura Y."/>
            <person name="Maeda R."/>
            <person name="Honda K."/>
            <person name="Sakurai N."/>
            <person name="Takahashi Y."/>
            <person name="Watada M."/>
            <person name="Katoh T."/>
            <person name="Gotoh A."/>
            <person name="Gotoh Y."/>
            <person name="Taniguchi I."/>
            <person name="Nakamura K."/>
            <person name="Hayashi T."/>
            <person name="Katayama T."/>
            <person name="Uemura T."/>
            <person name="Hattori Y."/>
        </authorList>
    </citation>
    <scope>NUCLEOTIDE SEQUENCE [LARGE SCALE GENOMIC DNA]</scope>
    <source>
        <strain evidence="4 5">KH-74</strain>
    </source>
</reference>
<dbReference type="EMBL" id="BTGD01000003">
    <property type="protein sequence ID" value="GMM54435.1"/>
    <property type="molecule type" value="Genomic_DNA"/>
</dbReference>
<sequence length="361" mass="39067">MRASQWSLANILLSILLLCYITNASPAHRHIRRALPTLVSTSTTTIKSSSSSSTYISSSTVEATNSNDTYNSNTTSYANTTTYYYGNYSATTSFATVSSTDGSYISNPVTIPDNAQLKNPHIASVKSTNGTVFVSFGSVLGLILIILAVIGATLSFKAWYSARHENQLKRLENGFGFDQFGGSGGYFGSDATSFVSSGSESYDDDEKAADMGEKVLRTKNSRLSLYSLGSNSALNILNTFENQDTPRAKTNNVIKNPALNSSRMSMFISPTEILQKETNQWGNNSNASSDSFFDSEMSTPTAARSAVSNTQVISNDYSEVNDSFRTGNAAKTKTFRPPSVHLDQLLDLQQDESDFKGTGKS</sequence>
<keyword evidence="2" id="KW-0472">Membrane</keyword>
<keyword evidence="2" id="KW-1133">Transmembrane helix</keyword>
<dbReference type="GO" id="GO:0000324">
    <property type="term" value="C:fungal-type vacuole"/>
    <property type="evidence" value="ECO:0007669"/>
    <property type="project" value="TreeGrafter"/>
</dbReference>
<feature type="chain" id="PRO_5043416905" evidence="3">
    <location>
        <begin position="25"/>
        <end position="361"/>
    </location>
</feature>
<dbReference type="PANTHER" id="PTHR36089:SF1">
    <property type="entry name" value="CHITIN SYNTHASE 3 COMPLEX PROTEIN CSI2-RELATED"/>
    <property type="match status" value="1"/>
</dbReference>
<feature type="transmembrane region" description="Helical" evidence="2">
    <location>
        <begin position="132"/>
        <end position="160"/>
    </location>
</feature>
<accession>A0AAV5RSJ4</accession>
<dbReference type="Proteomes" id="UP001377567">
    <property type="component" value="Unassembled WGS sequence"/>
</dbReference>
<gene>
    <name evidence="4" type="ORF">DAKH74_010510</name>
</gene>
<evidence type="ECO:0000313" key="5">
    <source>
        <dbReference type="Proteomes" id="UP001377567"/>
    </source>
</evidence>
<keyword evidence="5" id="KW-1185">Reference proteome</keyword>
<keyword evidence="2" id="KW-0812">Transmembrane</keyword>
<dbReference type="GO" id="GO:0005935">
    <property type="term" value="C:cellular bud neck"/>
    <property type="evidence" value="ECO:0007669"/>
    <property type="project" value="TreeGrafter"/>
</dbReference>
<dbReference type="AlphaFoldDB" id="A0AAV5RSJ4"/>
<evidence type="ECO:0000256" key="2">
    <source>
        <dbReference type="SAM" id="Phobius"/>
    </source>
</evidence>
<name>A0AAV5RSJ4_MAUHU</name>
<dbReference type="PANTHER" id="PTHR36089">
    <property type="entry name" value="CHITIN SYNTHASE 3 COMPLEX PROTEIN CSI2-RELATED"/>
    <property type="match status" value="1"/>
</dbReference>
<feature type="region of interest" description="Disordered" evidence="1">
    <location>
        <begin position="327"/>
        <end position="361"/>
    </location>
</feature>